<dbReference type="STRING" id="665079.A7E741"/>
<evidence type="ECO:0000256" key="1">
    <source>
        <dbReference type="SAM" id="MobiDB-lite"/>
    </source>
</evidence>
<feature type="region of interest" description="Disordered" evidence="1">
    <location>
        <begin position="143"/>
        <end position="170"/>
    </location>
</feature>
<evidence type="ECO:0000313" key="3">
    <source>
        <dbReference type="Proteomes" id="UP000001312"/>
    </source>
</evidence>
<dbReference type="InParanoid" id="A7E741"/>
<keyword evidence="3" id="KW-1185">Reference proteome</keyword>
<dbReference type="GeneID" id="5494156"/>
<reference evidence="3" key="1">
    <citation type="journal article" date="2011" name="PLoS Genet.">
        <title>Genomic analysis of the necrotrophic fungal pathogens Sclerotinia sclerotiorum and Botrytis cinerea.</title>
        <authorList>
            <person name="Amselem J."/>
            <person name="Cuomo C.A."/>
            <person name="van Kan J.A."/>
            <person name="Viaud M."/>
            <person name="Benito E.P."/>
            <person name="Couloux A."/>
            <person name="Coutinho P.M."/>
            <person name="de Vries R.P."/>
            <person name="Dyer P.S."/>
            <person name="Fillinger S."/>
            <person name="Fournier E."/>
            <person name="Gout L."/>
            <person name="Hahn M."/>
            <person name="Kohn L."/>
            <person name="Lapalu N."/>
            <person name="Plummer K.M."/>
            <person name="Pradier J.M."/>
            <person name="Quevillon E."/>
            <person name="Sharon A."/>
            <person name="Simon A."/>
            <person name="ten Have A."/>
            <person name="Tudzynski B."/>
            <person name="Tudzynski P."/>
            <person name="Wincker P."/>
            <person name="Andrew M."/>
            <person name="Anthouard V."/>
            <person name="Beever R.E."/>
            <person name="Beffa R."/>
            <person name="Benoit I."/>
            <person name="Bouzid O."/>
            <person name="Brault B."/>
            <person name="Chen Z."/>
            <person name="Choquer M."/>
            <person name="Collemare J."/>
            <person name="Cotton P."/>
            <person name="Danchin E.G."/>
            <person name="Da Silva C."/>
            <person name="Gautier A."/>
            <person name="Giraud C."/>
            <person name="Giraud T."/>
            <person name="Gonzalez C."/>
            <person name="Grossetete S."/>
            <person name="Guldener U."/>
            <person name="Henrissat B."/>
            <person name="Howlett B.J."/>
            <person name="Kodira C."/>
            <person name="Kretschmer M."/>
            <person name="Lappartient A."/>
            <person name="Leroch M."/>
            <person name="Levis C."/>
            <person name="Mauceli E."/>
            <person name="Neuveglise C."/>
            <person name="Oeser B."/>
            <person name="Pearson M."/>
            <person name="Poulain J."/>
            <person name="Poussereau N."/>
            <person name="Quesneville H."/>
            <person name="Rascle C."/>
            <person name="Schumacher J."/>
            <person name="Segurens B."/>
            <person name="Sexton A."/>
            <person name="Silva E."/>
            <person name="Sirven C."/>
            <person name="Soanes D.M."/>
            <person name="Talbot N.J."/>
            <person name="Templeton M."/>
            <person name="Yandava C."/>
            <person name="Yarden O."/>
            <person name="Zeng Q."/>
            <person name="Rollins J.A."/>
            <person name="Lebrun M.H."/>
            <person name="Dickman M."/>
        </authorList>
    </citation>
    <scope>NUCLEOTIDE SEQUENCE [LARGE SCALE GENOMIC DNA]</scope>
    <source>
        <strain evidence="3">ATCC 18683 / 1980 / Ss-1</strain>
    </source>
</reference>
<protein>
    <submittedName>
        <fullName evidence="2">Uncharacterized protein</fullName>
    </submittedName>
</protein>
<evidence type="ECO:0000313" key="2">
    <source>
        <dbReference type="EMBL" id="EDN96193.1"/>
    </source>
</evidence>
<gene>
    <name evidence="2" type="ORF">SS1G_01117</name>
</gene>
<sequence length="170" mass="18843">MLEFGAILSIYKIGYTYGASLPQDDLFEILEIPEFEAFARVDGQPLHLGVPKQLVKEADWENWTDDGDEKDTRLIDFEEAIVKPKQLPYPHNAKLDQQFHDNAQDPALQCLLPVIRGLTSFRPSDQSSAAEALAMIAQALSALTSHSDSDSHSDSESSESWAAQRIPQSG</sequence>
<dbReference type="EMBL" id="CH476622">
    <property type="protein sequence ID" value="EDN96193.1"/>
    <property type="molecule type" value="Genomic_DNA"/>
</dbReference>
<dbReference type="Proteomes" id="UP000001312">
    <property type="component" value="Unassembled WGS sequence"/>
</dbReference>
<dbReference type="RefSeq" id="XP_001596925.1">
    <property type="nucleotide sequence ID" value="XM_001596875.1"/>
</dbReference>
<dbReference type="KEGG" id="ssl:SS1G_01117"/>
<proteinExistence type="predicted"/>
<dbReference type="AlphaFoldDB" id="A7E741"/>
<organism evidence="2 3">
    <name type="scientific">Sclerotinia sclerotiorum (strain ATCC 18683 / 1980 / Ss-1)</name>
    <name type="common">White mold</name>
    <name type="synonym">Whetzelinia sclerotiorum</name>
    <dbReference type="NCBI Taxonomy" id="665079"/>
    <lineage>
        <taxon>Eukaryota</taxon>
        <taxon>Fungi</taxon>
        <taxon>Dikarya</taxon>
        <taxon>Ascomycota</taxon>
        <taxon>Pezizomycotina</taxon>
        <taxon>Leotiomycetes</taxon>
        <taxon>Helotiales</taxon>
        <taxon>Sclerotiniaceae</taxon>
        <taxon>Sclerotinia</taxon>
    </lineage>
</organism>
<accession>A7E741</accession>
<name>A7E741_SCLS1</name>
<dbReference type="HOGENOM" id="CLU_1571572_0_0_1"/>